<comment type="function">
    <text evidence="11">Involved in the biosynthesis of branched-chain amino acids (BCAA). Catalyzes an alkyl-migration followed by a ketol-acid reduction of (S)-2-acetolactate (S2AL) to yield (R)-2,3-dihydroxy-isovalerate. In the isomerase reaction, S2AL is rearranged via a Mg-dependent methyl migration to produce 3-hydroxy-3-methyl-2-ketobutyrate (HMKB). In the reductase reaction, this 2-ketoacid undergoes a metal-dependent reduction by NADPH to yield (R)-2,3-dihydroxy-isovalerate.</text>
</comment>
<dbReference type="NCBIfam" id="NF009940">
    <property type="entry name" value="PRK13403.1"/>
    <property type="match status" value="1"/>
</dbReference>
<dbReference type="EMBL" id="AORC01000021">
    <property type="protein sequence ID" value="EYT47935.1"/>
    <property type="molecule type" value="Genomic_DNA"/>
</dbReference>
<evidence type="ECO:0000256" key="9">
    <source>
        <dbReference type="ARBA" id="ARBA00023304"/>
    </source>
</evidence>
<comment type="caution">
    <text evidence="15">The sequence shown here is derived from an EMBL/GenBank/DDBJ whole genome shotgun (WGS) entry which is preliminary data.</text>
</comment>
<dbReference type="NCBIfam" id="NF004017">
    <property type="entry name" value="PRK05479.1"/>
    <property type="match status" value="1"/>
</dbReference>
<feature type="binding site" evidence="11">
    <location>
        <position position="134"/>
    </location>
    <ligand>
        <name>NADP(+)</name>
        <dbReference type="ChEBI" id="CHEBI:58349"/>
    </ligand>
</feature>
<feature type="domain" description="KARI C-terminal knotted" evidence="14">
    <location>
        <begin position="183"/>
        <end position="328"/>
    </location>
</feature>
<evidence type="ECO:0000259" key="14">
    <source>
        <dbReference type="PROSITE" id="PS51851"/>
    </source>
</evidence>
<dbReference type="FunFam" id="3.40.50.720:FF:000023">
    <property type="entry name" value="Ketol-acid reductoisomerase (NADP(+))"/>
    <property type="match status" value="1"/>
</dbReference>
<dbReference type="Proteomes" id="UP000019754">
    <property type="component" value="Unassembled WGS sequence"/>
</dbReference>
<dbReference type="PANTHER" id="PTHR21371">
    <property type="entry name" value="KETOL-ACID REDUCTOISOMERASE, MITOCHONDRIAL"/>
    <property type="match status" value="1"/>
</dbReference>
<comment type="pathway">
    <text evidence="2 11">Amino-acid biosynthesis; L-isoleucine biosynthesis; L-isoleucine from 2-oxobutanoate: step 2/4.</text>
</comment>
<dbReference type="GO" id="GO:0050661">
    <property type="term" value="F:NADP binding"/>
    <property type="evidence" value="ECO:0007669"/>
    <property type="project" value="InterPro"/>
</dbReference>
<dbReference type="InterPro" id="IPR000506">
    <property type="entry name" value="KARI_C"/>
</dbReference>
<feature type="binding site" evidence="11 12">
    <location>
        <position position="191"/>
    </location>
    <ligand>
        <name>Mg(2+)</name>
        <dbReference type="ChEBI" id="CHEBI:18420"/>
        <label>2</label>
    </ligand>
</feature>
<comment type="pathway">
    <text evidence="1 11">Amino-acid biosynthesis; L-valine biosynthesis; L-valine from pyruvate: step 2/4.</text>
</comment>
<dbReference type="Gene3D" id="6.10.240.10">
    <property type="match status" value="1"/>
</dbReference>
<comment type="caution">
    <text evidence="11">Lacks conserved residue(s) required for the propagation of feature annotation.</text>
</comment>
<evidence type="ECO:0000313" key="16">
    <source>
        <dbReference type="Proteomes" id="UP000019754"/>
    </source>
</evidence>
<dbReference type="GO" id="GO:0000287">
    <property type="term" value="F:magnesium ion binding"/>
    <property type="evidence" value="ECO:0007669"/>
    <property type="project" value="UniProtKB-UniRule"/>
</dbReference>
<dbReference type="EC" id="1.1.1.86" evidence="11"/>
<dbReference type="PROSITE" id="PS51851">
    <property type="entry name" value="KARI_C"/>
    <property type="match status" value="1"/>
</dbReference>
<reference evidence="15 16" key="1">
    <citation type="journal article" date="2013" name="Genome Announc.">
        <title>Draft genome sequence of an Actinobacterium, Brachybacterium muris strain UCD-AY4.</title>
        <authorList>
            <person name="Lo J.R."/>
            <person name="Lang J.M."/>
            <person name="Darling A.E."/>
            <person name="Eisen J.A."/>
            <person name="Coil D.A."/>
        </authorList>
    </citation>
    <scope>NUCLEOTIDE SEQUENCE [LARGE SCALE GENOMIC DNA]</scope>
    <source>
        <strain evidence="15 16">UCD-AY4</strain>
    </source>
</reference>
<dbReference type="NCBIfam" id="TIGR00465">
    <property type="entry name" value="ilvC"/>
    <property type="match status" value="1"/>
</dbReference>
<dbReference type="PANTHER" id="PTHR21371:SF1">
    <property type="entry name" value="KETOL-ACID REDUCTOISOMERASE, MITOCHONDRIAL"/>
    <property type="match status" value="1"/>
</dbReference>
<keyword evidence="6 11" id="KW-0460">Magnesium</keyword>
<keyword evidence="9 11" id="KW-0100">Branched-chain amino acid biosynthesis</keyword>
<comment type="cofactor">
    <cofactor evidence="11">
        <name>Mg(2+)</name>
        <dbReference type="ChEBI" id="CHEBI:18420"/>
    </cofactor>
    <text evidence="11">Binds 2 magnesium ions per subunit.</text>
</comment>
<keyword evidence="15" id="KW-0413">Isomerase</keyword>
<dbReference type="PROSITE" id="PS51850">
    <property type="entry name" value="KARI_N"/>
    <property type="match status" value="1"/>
</dbReference>
<feature type="binding site" evidence="11">
    <location>
        <begin position="25"/>
        <end position="28"/>
    </location>
    <ligand>
        <name>NADP(+)</name>
        <dbReference type="ChEBI" id="CHEBI:58349"/>
    </ligand>
</feature>
<dbReference type="GO" id="GO:0004455">
    <property type="term" value="F:ketol-acid reductoisomerase activity"/>
    <property type="evidence" value="ECO:0007669"/>
    <property type="project" value="UniProtKB-UniRule"/>
</dbReference>
<protein>
    <recommendedName>
        <fullName evidence="11">Ketol-acid reductoisomerase (NADP(+))</fullName>
        <shortName evidence="11">KARI</shortName>
        <ecNumber evidence="11">1.1.1.86</ecNumber>
    </recommendedName>
    <alternativeName>
        <fullName evidence="11">Acetohydroxy-acid isomeroreductase</fullName>
        <shortName evidence="11">AHIR</shortName>
    </alternativeName>
    <alternativeName>
        <fullName evidence="11">Alpha-keto-beta-hydroxylacyl reductoisomerase</fullName>
    </alternativeName>
</protein>
<evidence type="ECO:0000256" key="4">
    <source>
        <dbReference type="ARBA" id="ARBA00022605"/>
    </source>
</evidence>
<sequence>MADMFYDDDADLSIIQGRKVAVIGFGSQGHAHALSLRDSGVEVRIGLKEGSSSRAKAEEQGLAVGTPSEVADWADVVMILAPDQYQRTIYDEQIKDKLREGDALFFAHGFNIRYGYIQPPAGVDVAMVAPKGPGHIVRREYVAGRGVPVIVAVEEDASGSAWDLALSYAKAIGGLRAGGIRTTFTEETETDLFGEQAVLCGGMSHLVQAGFETLTEAGYQPEIAYFEVLHELKLIVDLMIEGGIAKQRWSISDTAEFGDYVSGPRVVDDRVKESMKAVLTDIQDGTFAKRFIEDQDAGGTEFKKLREDEAKHPIEVVGKDLRKMFSWNKDSQDDGYTEGSAAR</sequence>
<dbReference type="InterPro" id="IPR014359">
    <property type="entry name" value="KARI_prok"/>
</dbReference>
<dbReference type="HOGENOM" id="CLU_033821_0_1_11"/>
<feature type="binding site" evidence="11">
    <location>
        <position position="48"/>
    </location>
    <ligand>
        <name>NADP(+)</name>
        <dbReference type="ChEBI" id="CHEBI:58349"/>
    </ligand>
</feature>
<dbReference type="Pfam" id="PF01450">
    <property type="entry name" value="KARI_C"/>
    <property type="match status" value="1"/>
</dbReference>
<feature type="active site" evidence="11">
    <location>
        <position position="108"/>
    </location>
</feature>
<evidence type="ECO:0000256" key="12">
    <source>
        <dbReference type="PROSITE-ProRule" id="PRU01198"/>
    </source>
</evidence>
<dbReference type="Gene3D" id="3.40.50.720">
    <property type="entry name" value="NAD(P)-binding Rossmann-like Domain"/>
    <property type="match status" value="1"/>
</dbReference>
<name>A0A022KVG9_9MICO</name>
<feature type="binding site" evidence="11">
    <location>
        <position position="53"/>
    </location>
    <ligand>
        <name>NADP(+)</name>
        <dbReference type="ChEBI" id="CHEBI:58349"/>
    </ligand>
</feature>
<comment type="similarity">
    <text evidence="3 11 12">Belongs to the ketol-acid reductoisomerase family.</text>
</comment>
<proteinExistence type="inferred from homology"/>
<dbReference type="InterPro" id="IPR013023">
    <property type="entry name" value="KARI"/>
</dbReference>
<keyword evidence="16" id="KW-1185">Reference proteome</keyword>
<keyword evidence="7 11" id="KW-0521">NADP</keyword>
<dbReference type="RefSeq" id="WP_017824166.1">
    <property type="nucleotide sequence ID" value="NZ_AORC01000021.1"/>
</dbReference>
<evidence type="ECO:0000256" key="10">
    <source>
        <dbReference type="ARBA" id="ARBA00049021"/>
    </source>
</evidence>
<evidence type="ECO:0000313" key="15">
    <source>
        <dbReference type="EMBL" id="EYT47935.1"/>
    </source>
</evidence>
<dbReference type="OrthoDB" id="9804088at2"/>
<dbReference type="AlphaFoldDB" id="A0A022KVG9"/>
<dbReference type="InterPro" id="IPR008927">
    <property type="entry name" value="6-PGluconate_DH-like_C_sf"/>
</dbReference>
<gene>
    <name evidence="11" type="primary">ilvC</name>
    <name evidence="15" type="ORF">D641_0114205</name>
</gene>
<keyword evidence="4 11" id="KW-0028">Amino-acid biosynthesis</keyword>
<evidence type="ECO:0000256" key="1">
    <source>
        <dbReference type="ARBA" id="ARBA00004864"/>
    </source>
</evidence>
<feature type="binding site" evidence="11 12">
    <location>
        <position position="231"/>
    </location>
    <ligand>
        <name>Mg(2+)</name>
        <dbReference type="ChEBI" id="CHEBI:18420"/>
        <label>2</label>
    </ligand>
</feature>
<evidence type="ECO:0000256" key="2">
    <source>
        <dbReference type="ARBA" id="ARBA00004885"/>
    </source>
</evidence>
<dbReference type="GO" id="GO:0005829">
    <property type="term" value="C:cytosol"/>
    <property type="evidence" value="ECO:0007669"/>
    <property type="project" value="TreeGrafter"/>
</dbReference>
<dbReference type="GO" id="GO:0016853">
    <property type="term" value="F:isomerase activity"/>
    <property type="evidence" value="ECO:0007669"/>
    <property type="project" value="UniProtKB-KW"/>
</dbReference>
<dbReference type="SUPFAM" id="SSF48179">
    <property type="entry name" value="6-phosphogluconate dehydrogenase C-terminal domain-like"/>
    <property type="match status" value="1"/>
</dbReference>
<feature type="binding site" evidence="11 12">
    <location>
        <position position="191"/>
    </location>
    <ligand>
        <name>Mg(2+)</name>
        <dbReference type="ChEBI" id="CHEBI:18420"/>
        <label>1</label>
    </ligand>
</feature>
<dbReference type="GO" id="GO:0009097">
    <property type="term" value="P:isoleucine biosynthetic process"/>
    <property type="evidence" value="ECO:0007669"/>
    <property type="project" value="UniProtKB-UniRule"/>
</dbReference>
<dbReference type="GO" id="GO:0009099">
    <property type="term" value="P:L-valine biosynthetic process"/>
    <property type="evidence" value="ECO:0007669"/>
    <property type="project" value="UniProtKB-UniRule"/>
</dbReference>
<comment type="catalytic activity">
    <reaction evidence="10 11">
        <text>(2R)-2,3-dihydroxy-3-methylbutanoate + NADP(+) = (2S)-2-acetolactate + NADPH + H(+)</text>
        <dbReference type="Rhea" id="RHEA:22068"/>
        <dbReference type="ChEBI" id="CHEBI:15378"/>
        <dbReference type="ChEBI" id="CHEBI:49072"/>
        <dbReference type="ChEBI" id="CHEBI:57783"/>
        <dbReference type="ChEBI" id="CHEBI:58349"/>
        <dbReference type="ChEBI" id="CHEBI:58476"/>
        <dbReference type="EC" id="1.1.1.86"/>
    </reaction>
</comment>
<dbReference type="InterPro" id="IPR036291">
    <property type="entry name" value="NAD(P)-bd_dom_sf"/>
</dbReference>
<evidence type="ECO:0000256" key="8">
    <source>
        <dbReference type="ARBA" id="ARBA00023002"/>
    </source>
</evidence>
<dbReference type="InterPro" id="IPR013116">
    <property type="entry name" value="KARI_N"/>
</dbReference>
<accession>A0A022KVG9</accession>
<organism evidence="15 16">
    <name type="scientific">Brachybacterium muris UCD-AY4</name>
    <dbReference type="NCBI Taxonomy" id="1249481"/>
    <lineage>
        <taxon>Bacteria</taxon>
        <taxon>Bacillati</taxon>
        <taxon>Actinomycetota</taxon>
        <taxon>Actinomycetes</taxon>
        <taxon>Micrococcales</taxon>
        <taxon>Dermabacteraceae</taxon>
        <taxon>Brachybacterium</taxon>
    </lineage>
</organism>
<evidence type="ECO:0000256" key="5">
    <source>
        <dbReference type="ARBA" id="ARBA00022723"/>
    </source>
</evidence>
<dbReference type="PIRSF" id="PIRSF000116">
    <property type="entry name" value="IlvC_gammaproteo"/>
    <property type="match status" value="1"/>
</dbReference>
<feature type="binding site" evidence="11 12">
    <location>
        <position position="252"/>
    </location>
    <ligand>
        <name>substrate</name>
    </ligand>
</feature>
<dbReference type="SUPFAM" id="SSF51735">
    <property type="entry name" value="NAD(P)-binding Rossmann-fold domains"/>
    <property type="match status" value="1"/>
</dbReference>
<keyword evidence="5 11" id="KW-0479">Metal-binding</keyword>
<evidence type="ECO:0000256" key="3">
    <source>
        <dbReference type="ARBA" id="ARBA00010318"/>
    </source>
</evidence>
<evidence type="ECO:0000256" key="11">
    <source>
        <dbReference type="HAMAP-Rule" id="MF_00435"/>
    </source>
</evidence>
<feature type="binding site" evidence="11 12">
    <location>
        <position position="195"/>
    </location>
    <ligand>
        <name>Mg(2+)</name>
        <dbReference type="ChEBI" id="CHEBI:18420"/>
        <label>1</label>
    </ligand>
</feature>
<feature type="domain" description="KARI N-terminal Rossmann" evidence="13">
    <location>
        <begin position="2"/>
        <end position="182"/>
    </location>
</feature>
<feature type="binding site" evidence="11">
    <location>
        <position position="51"/>
    </location>
    <ligand>
        <name>NADP(+)</name>
        <dbReference type="ChEBI" id="CHEBI:58349"/>
    </ligand>
</feature>
<evidence type="ECO:0000259" key="13">
    <source>
        <dbReference type="PROSITE" id="PS51850"/>
    </source>
</evidence>
<dbReference type="UniPathway" id="UPA00049">
    <property type="reaction ID" value="UER00060"/>
</dbReference>
<evidence type="ECO:0000256" key="6">
    <source>
        <dbReference type="ARBA" id="ARBA00022842"/>
    </source>
</evidence>
<feature type="binding site" evidence="11 12">
    <location>
        <position position="227"/>
    </location>
    <ligand>
        <name>Mg(2+)</name>
        <dbReference type="ChEBI" id="CHEBI:18420"/>
        <label>2</label>
    </ligand>
</feature>
<dbReference type="STRING" id="1249481.D641_0114205"/>
<dbReference type="HAMAP" id="MF_00435">
    <property type="entry name" value="IlvC"/>
    <property type="match status" value="1"/>
</dbReference>
<evidence type="ECO:0000256" key="7">
    <source>
        <dbReference type="ARBA" id="ARBA00022857"/>
    </source>
</evidence>
<comment type="catalytic activity">
    <reaction evidence="11">
        <text>(2R,3R)-2,3-dihydroxy-3-methylpentanoate + NADP(+) = (S)-2-ethyl-2-hydroxy-3-oxobutanoate + NADPH + H(+)</text>
        <dbReference type="Rhea" id="RHEA:13493"/>
        <dbReference type="ChEBI" id="CHEBI:15378"/>
        <dbReference type="ChEBI" id="CHEBI:49256"/>
        <dbReference type="ChEBI" id="CHEBI:49258"/>
        <dbReference type="ChEBI" id="CHEBI:57783"/>
        <dbReference type="ChEBI" id="CHEBI:58349"/>
        <dbReference type="EC" id="1.1.1.86"/>
    </reaction>
</comment>
<keyword evidence="8 11" id="KW-0560">Oxidoreductase</keyword>
<dbReference type="Pfam" id="PF07991">
    <property type="entry name" value="KARI_N"/>
    <property type="match status" value="1"/>
</dbReference>
<dbReference type="UniPathway" id="UPA00047">
    <property type="reaction ID" value="UER00056"/>
</dbReference>